<name>A0A919Q6N3_9MICO</name>
<sequence length="124" mass="14073">MIGQIRELLKAHQNVGIFEINMRDARGVDRLIEVRSQLAKKNDRDTEAMRVNQFPVVAPYSAGAEVISPDPRGDLFVAVRTIGRGHHAERRVEGLRIANTSRVVDERHWLAIYLEAEQIAAIYE</sequence>
<gene>
    <name evidence="1" type="ORF">Dac01nite_19400</name>
</gene>
<reference evidence="1" key="1">
    <citation type="submission" date="2021-01" db="EMBL/GenBank/DDBJ databases">
        <title>Whole genome shotgun sequence of Demequina activiva NBRC 110675.</title>
        <authorList>
            <person name="Komaki H."/>
            <person name="Tamura T."/>
        </authorList>
    </citation>
    <scope>NUCLEOTIDE SEQUENCE</scope>
    <source>
        <strain evidence="1">NBRC 110675</strain>
    </source>
</reference>
<comment type="caution">
    <text evidence="1">The sequence shown here is derived from an EMBL/GenBank/DDBJ whole genome shotgun (WGS) entry which is preliminary data.</text>
</comment>
<proteinExistence type="predicted"/>
<accession>A0A919Q6N3</accession>
<keyword evidence="2" id="KW-1185">Reference proteome</keyword>
<dbReference type="Proteomes" id="UP000652354">
    <property type="component" value="Unassembled WGS sequence"/>
</dbReference>
<evidence type="ECO:0000313" key="2">
    <source>
        <dbReference type="Proteomes" id="UP000652354"/>
    </source>
</evidence>
<organism evidence="1 2">
    <name type="scientific">Demequina activiva</name>
    <dbReference type="NCBI Taxonomy" id="1582364"/>
    <lineage>
        <taxon>Bacteria</taxon>
        <taxon>Bacillati</taxon>
        <taxon>Actinomycetota</taxon>
        <taxon>Actinomycetes</taxon>
        <taxon>Micrococcales</taxon>
        <taxon>Demequinaceae</taxon>
        <taxon>Demequina</taxon>
    </lineage>
</organism>
<dbReference type="AlphaFoldDB" id="A0A919Q6N3"/>
<protein>
    <submittedName>
        <fullName evidence="1">Uncharacterized protein</fullName>
    </submittedName>
</protein>
<dbReference type="EMBL" id="BONR01000004">
    <property type="protein sequence ID" value="GIG55188.1"/>
    <property type="molecule type" value="Genomic_DNA"/>
</dbReference>
<evidence type="ECO:0000313" key="1">
    <source>
        <dbReference type="EMBL" id="GIG55188.1"/>
    </source>
</evidence>